<comment type="caution">
    <text evidence="1">The sequence shown here is derived from an EMBL/GenBank/DDBJ whole genome shotgun (WGS) entry which is preliminary data.</text>
</comment>
<sequence>MEMMEFNPNEKKQLRDIKPLTPLFKTHEKAPVRMTNTTRTKKCYLRVLLRMRRVVLQDAAEYLAEYPYLHSPLLKNVLFKTQEFREFKDLVKARLDVKERAMQDDVPPNLMRLITNQREDISEERTRFERIIATMAEERRLLLEDQQEMWQGFQAQLASLTSLVSSLQPSVRS</sequence>
<feature type="non-terminal residue" evidence="1">
    <location>
        <position position="173"/>
    </location>
</feature>
<evidence type="ECO:0000313" key="1">
    <source>
        <dbReference type="EMBL" id="KAF9554303.1"/>
    </source>
</evidence>
<accession>A0A9P6FJ59</accession>
<keyword evidence="2" id="KW-1185">Reference proteome</keyword>
<organism evidence="1 2">
    <name type="scientific">Lunasporangiospora selenospora</name>
    <dbReference type="NCBI Taxonomy" id="979761"/>
    <lineage>
        <taxon>Eukaryota</taxon>
        <taxon>Fungi</taxon>
        <taxon>Fungi incertae sedis</taxon>
        <taxon>Mucoromycota</taxon>
        <taxon>Mortierellomycotina</taxon>
        <taxon>Mortierellomycetes</taxon>
        <taxon>Mortierellales</taxon>
        <taxon>Mortierellaceae</taxon>
        <taxon>Lunasporangiospora</taxon>
    </lineage>
</organism>
<dbReference type="AlphaFoldDB" id="A0A9P6FJ59"/>
<dbReference type="Proteomes" id="UP000780801">
    <property type="component" value="Unassembled WGS sequence"/>
</dbReference>
<reference evidence="1" key="1">
    <citation type="journal article" date="2020" name="Fungal Divers.">
        <title>Resolving the Mortierellaceae phylogeny through synthesis of multi-gene phylogenetics and phylogenomics.</title>
        <authorList>
            <person name="Vandepol N."/>
            <person name="Liber J."/>
            <person name="Desiro A."/>
            <person name="Na H."/>
            <person name="Kennedy M."/>
            <person name="Barry K."/>
            <person name="Grigoriev I.V."/>
            <person name="Miller A.N."/>
            <person name="O'Donnell K."/>
            <person name="Stajich J.E."/>
            <person name="Bonito G."/>
        </authorList>
    </citation>
    <scope>NUCLEOTIDE SEQUENCE</scope>
    <source>
        <strain evidence="1">KOD1015</strain>
    </source>
</reference>
<dbReference type="InterPro" id="IPR038279">
    <property type="entry name" value="Ndc10_dom2_sf"/>
</dbReference>
<gene>
    <name evidence="1" type="ORF">BGW38_009331</name>
</gene>
<proteinExistence type="predicted"/>
<dbReference type="GO" id="GO:0003677">
    <property type="term" value="F:DNA binding"/>
    <property type="evidence" value="ECO:0007669"/>
    <property type="project" value="InterPro"/>
</dbReference>
<protein>
    <submittedName>
        <fullName evidence="1">Uncharacterized protein</fullName>
    </submittedName>
</protein>
<evidence type="ECO:0000313" key="2">
    <source>
        <dbReference type="Proteomes" id="UP000780801"/>
    </source>
</evidence>
<name>A0A9P6FJ59_9FUNG</name>
<dbReference type="Gene3D" id="1.10.443.20">
    <property type="entry name" value="Centromere DNA-binding protein complex CBF3 subunit, domain 2"/>
    <property type="match status" value="1"/>
</dbReference>
<dbReference type="OrthoDB" id="2442061at2759"/>
<dbReference type="EMBL" id="JAABOA010006806">
    <property type="protein sequence ID" value="KAF9554303.1"/>
    <property type="molecule type" value="Genomic_DNA"/>
</dbReference>